<proteinExistence type="predicted"/>
<gene>
    <name evidence="1" type="ORF">AVEN_204708_1</name>
</gene>
<evidence type="ECO:0000313" key="1">
    <source>
        <dbReference type="EMBL" id="GBN21714.1"/>
    </source>
</evidence>
<dbReference type="EMBL" id="BGPR01006770">
    <property type="protein sequence ID" value="GBN21714.1"/>
    <property type="molecule type" value="Genomic_DNA"/>
</dbReference>
<comment type="caution">
    <text evidence="1">The sequence shown here is derived from an EMBL/GenBank/DDBJ whole genome shotgun (WGS) entry which is preliminary data.</text>
</comment>
<keyword evidence="2" id="KW-1185">Reference proteome</keyword>
<accession>A0A4Y2M578</accession>
<organism evidence="1 2">
    <name type="scientific">Araneus ventricosus</name>
    <name type="common">Orbweaver spider</name>
    <name type="synonym">Epeira ventricosa</name>
    <dbReference type="NCBI Taxonomy" id="182803"/>
    <lineage>
        <taxon>Eukaryota</taxon>
        <taxon>Metazoa</taxon>
        <taxon>Ecdysozoa</taxon>
        <taxon>Arthropoda</taxon>
        <taxon>Chelicerata</taxon>
        <taxon>Arachnida</taxon>
        <taxon>Araneae</taxon>
        <taxon>Araneomorphae</taxon>
        <taxon>Entelegynae</taxon>
        <taxon>Araneoidea</taxon>
        <taxon>Araneidae</taxon>
        <taxon>Araneus</taxon>
    </lineage>
</organism>
<sequence length="105" mass="12056">MYGPSLTPGNHYFQTQSATGHRQAIPIVPARAPRCKSLNLRPSPSSLLLLLFFSFFRLIFPRPVSSKDIHAFKNIPHWIGHTNARPYLSRYWSVTSIFYPPIWSS</sequence>
<dbReference type="Proteomes" id="UP000499080">
    <property type="component" value="Unassembled WGS sequence"/>
</dbReference>
<protein>
    <submittedName>
        <fullName evidence="1">Uncharacterized protein</fullName>
    </submittedName>
</protein>
<name>A0A4Y2M578_ARAVE</name>
<reference evidence="1 2" key="1">
    <citation type="journal article" date="2019" name="Sci. Rep.">
        <title>Orb-weaving spider Araneus ventricosus genome elucidates the spidroin gene catalogue.</title>
        <authorList>
            <person name="Kono N."/>
            <person name="Nakamura H."/>
            <person name="Ohtoshi R."/>
            <person name="Moran D.A.P."/>
            <person name="Shinohara A."/>
            <person name="Yoshida Y."/>
            <person name="Fujiwara M."/>
            <person name="Mori M."/>
            <person name="Tomita M."/>
            <person name="Arakawa K."/>
        </authorList>
    </citation>
    <scope>NUCLEOTIDE SEQUENCE [LARGE SCALE GENOMIC DNA]</scope>
</reference>
<dbReference type="AlphaFoldDB" id="A0A4Y2M578"/>
<evidence type="ECO:0000313" key="2">
    <source>
        <dbReference type="Proteomes" id="UP000499080"/>
    </source>
</evidence>